<comment type="caution">
    <text evidence="2">The sequence shown here is derived from an EMBL/GenBank/DDBJ whole genome shotgun (WGS) entry which is preliminary data.</text>
</comment>
<dbReference type="EMBL" id="JAHRIQ010085336">
    <property type="protein sequence ID" value="MEQ2249472.1"/>
    <property type="molecule type" value="Genomic_DNA"/>
</dbReference>
<sequence>MSPQVSTKNVCCLFQVCLSIKNPALTCQEGQRVELCTKDLQKAFLHQFEAFEGCNLALHFIGPLPISKMINPLAIRLPRTLRVCPTFLVFLILIDFYTAILLCK</sequence>
<evidence type="ECO:0000313" key="2">
    <source>
        <dbReference type="EMBL" id="MEQ2249472.1"/>
    </source>
</evidence>
<keyword evidence="1" id="KW-1133">Transmembrane helix</keyword>
<accession>A0ABV0V061</accession>
<keyword evidence="3" id="KW-1185">Reference proteome</keyword>
<proteinExistence type="predicted"/>
<keyword evidence="1" id="KW-0472">Membrane</keyword>
<evidence type="ECO:0000256" key="1">
    <source>
        <dbReference type="SAM" id="Phobius"/>
    </source>
</evidence>
<keyword evidence="1" id="KW-0812">Transmembrane</keyword>
<gene>
    <name evidence="2" type="ORF">ILYODFUR_029619</name>
</gene>
<organism evidence="2 3">
    <name type="scientific">Ilyodon furcidens</name>
    <name type="common">goldbreast splitfin</name>
    <dbReference type="NCBI Taxonomy" id="33524"/>
    <lineage>
        <taxon>Eukaryota</taxon>
        <taxon>Metazoa</taxon>
        <taxon>Chordata</taxon>
        <taxon>Craniata</taxon>
        <taxon>Vertebrata</taxon>
        <taxon>Euteleostomi</taxon>
        <taxon>Actinopterygii</taxon>
        <taxon>Neopterygii</taxon>
        <taxon>Teleostei</taxon>
        <taxon>Neoteleostei</taxon>
        <taxon>Acanthomorphata</taxon>
        <taxon>Ovalentaria</taxon>
        <taxon>Atherinomorphae</taxon>
        <taxon>Cyprinodontiformes</taxon>
        <taxon>Goodeidae</taxon>
        <taxon>Ilyodon</taxon>
    </lineage>
</organism>
<name>A0ABV0V061_9TELE</name>
<dbReference type="Proteomes" id="UP001482620">
    <property type="component" value="Unassembled WGS sequence"/>
</dbReference>
<reference evidence="2 3" key="1">
    <citation type="submission" date="2021-06" db="EMBL/GenBank/DDBJ databases">
        <authorList>
            <person name="Palmer J.M."/>
        </authorList>
    </citation>
    <scope>NUCLEOTIDE SEQUENCE [LARGE SCALE GENOMIC DNA]</scope>
    <source>
        <strain evidence="3">if_2019</strain>
        <tissue evidence="2">Muscle</tissue>
    </source>
</reference>
<protein>
    <submittedName>
        <fullName evidence="2">Uncharacterized protein</fullName>
    </submittedName>
</protein>
<feature type="transmembrane region" description="Helical" evidence="1">
    <location>
        <begin position="83"/>
        <end position="102"/>
    </location>
</feature>
<evidence type="ECO:0000313" key="3">
    <source>
        <dbReference type="Proteomes" id="UP001482620"/>
    </source>
</evidence>